<keyword evidence="5" id="KW-1185">Reference proteome</keyword>
<feature type="domain" description="Phospholipase/carboxylesterase/thioesterase" evidence="3">
    <location>
        <begin position="20"/>
        <end position="215"/>
    </location>
</feature>
<protein>
    <submittedName>
        <fullName evidence="4">Phospholipase</fullName>
    </submittedName>
</protein>
<gene>
    <name evidence="4" type="ORF">NMK71_02570</name>
</gene>
<evidence type="ECO:0000313" key="4">
    <source>
        <dbReference type="EMBL" id="MDG4945285.1"/>
    </source>
</evidence>
<dbReference type="Pfam" id="PF02230">
    <property type="entry name" value="Abhydrolase_2"/>
    <property type="match status" value="1"/>
</dbReference>
<dbReference type="InterPro" id="IPR050565">
    <property type="entry name" value="LYPA1-2/EST-like"/>
</dbReference>
<evidence type="ECO:0000256" key="2">
    <source>
        <dbReference type="ARBA" id="ARBA00022801"/>
    </source>
</evidence>
<dbReference type="Proteomes" id="UP001152599">
    <property type="component" value="Unassembled WGS sequence"/>
</dbReference>
<dbReference type="SUPFAM" id="SSF53474">
    <property type="entry name" value="alpha/beta-Hydrolases"/>
    <property type="match status" value="1"/>
</dbReference>
<comment type="caution">
    <text evidence="4">The sequence shown here is derived from an EMBL/GenBank/DDBJ whole genome shotgun (WGS) entry which is preliminary data.</text>
</comment>
<dbReference type="RefSeq" id="WP_304419950.1">
    <property type="nucleotide sequence ID" value="NZ_JANCMU010000001.1"/>
</dbReference>
<dbReference type="EMBL" id="JANCMU010000001">
    <property type="protein sequence ID" value="MDG4945285.1"/>
    <property type="molecule type" value="Genomic_DNA"/>
</dbReference>
<accession>A0A9X4RUZ9</accession>
<dbReference type="PANTHER" id="PTHR10655">
    <property type="entry name" value="LYSOPHOSPHOLIPASE-RELATED"/>
    <property type="match status" value="1"/>
</dbReference>
<evidence type="ECO:0000259" key="3">
    <source>
        <dbReference type="Pfam" id="PF02230"/>
    </source>
</evidence>
<dbReference type="PANTHER" id="PTHR10655:SF17">
    <property type="entry name" value="LYSOPHOSPHOLIPASE-LIKE PROTEIN 1"/>
    <property type="match status" value="1"/>
</dbReference>
<evidence type="ECO:0000313" key="5">
    <source>
        <dbReference type="Proteomes" id="UP001152599"/>
    </source>
</evidence>
<dbReference type="GO" id="GO:0016787">
    <property type="term" value="F:hydrolase activity"/>
    <property type="evidence" value="ECO:0007669"/>
    <property type="project" value="UniProtKB-KW"/>
</dbReference>
<sequence length="218" mass="25121">MLQTDLSLNYLYRPAKQQEGEKPRLLLLLHGYGSNEADLFSFAPELPEEFFIASVRAPRQIQYGGYGWYDINFMDAQKFNNVDQANESMKTIRAFIQEVIEKHDLNADEVWLCGFSQGSILSYALTLHDQQNIHRVICMSGYPAPDIMGDKVQSNFNDLEFFVSHGTEDGVIPVDWARNGEKLLKHLNIPHVYKEYRSGHGVVPQNFYDILAWIKEKM</sequence>
<dbReference type="AlphaFoldDB" id="A0A9X4RUZ9"/>
<evidence type="ECO:0000256" key="1">
    <source>
        <dbReference type="ARBA" id="ARBA00006499"/>
    </source>
</evidence>
<proteinExistence type="inferred from homology"/>
<comment type="similarity">
    <text evidence="1">Belongs to the AB hydrolase superfamily. AB hydrolase 2 family.</text>
</comment>
<organism evidence="4 5">
    <name type="scientific">Profundicola chukchiensis</name>
    <dbReference type="NCBI Taxonomy" id="2961959"/>
    <lineage>
        <taxon>Bacteria</taxon>
        <taxon>Pseudomonadati</taxon>
        <taxon>Bacteroidota</taxon>
        <taxon>Flavobacteriia</taxon>
        <taxon>Flavobacteriales</taxon>
        <taxon>Weeksellaceae</taxon>
        <taxon>Profundicola</taxon>
    </lineage>
</organism>
<keyword evidence="2" id="KW-0378">Hydrolase</keyword>
<dbReference type="InterPro" id="IPR029058">
    <property type="entry name" value="AB_hydrolase_fold"/>
</dbReference>
<name>A0A9X4RUZ9_9FLAO</name>
<dbReference type="Gene3D" id="3.40.50.1820">
    <property type="entry name" value="alpha/beta hydrolase"/>
    <property type="match status" value="1"/>
</dbReference>
<reference evidence="4" key="1">
    <citation type="submission" date="2022-07" db="EMBL/GenBank/DDBJ databases">
        <title>Description and genome-wide analysis of Profundicola chukchiensis gen. nov., sp. nov., marine bacteria isolated from bottom sediments of the Chukchi Sea.</title>
        <authorList>
            <person name="Romanenko L."/>
            <person name="Otstavnykh N."/>
            <person name="Kurilenko V."/>
            <person name="Eremeev V."/>
            <person name="Velansky P."/>
            <person name="Mikhailov V."/>
            <person name="Isaeva M."/>
        </authorList>
    </citation>
    <scope>NUCLEOTIDE SEQUENCE</scope>
    <source>
        <strain evidence="4">KMM 9713</strain>
    </source>
</reference>
<dbReference type="InterPro" id="IPR003140">
    <property type="entry name" value="PLipase/COase/thioEstase"/>
</dbReference>